<protein>
    <submittedName>
        <fullName evidence="1">Uncharacterized protein</fullName>
    </submittedName>
</protein>
<sequence>MLVGAYLHHHSMYPLPVLLQPMVARGSEVAPLTRKRFHIEMRSNVYAQITNDVRTERGAQVAHVSVFERMGTGHGRAGSTMFDQRREIGGAELSTMNTGGVLALGKKRVNFDRYDVWKQARKMSSLTAK</sequence>
<name>A0A8D9AKH8_9HEMI</name>
<organism evidence="1">
    <name type="scientific">Cacopsylla melanoneura</name>
    <dbReference type="NCBI Taxonomy" id="428564"/>
    <lineage>
        <taxon>Eukaryota</taxon>
        <taxon>Metazoa</taxon>
        <taxon>Ecdysozoa</taxon>
        <taxon>Arthropoda</taxon>
        <taxon>Hexapoda</taxon>
        <taxon>Insecta</taxon>
        <taxon>Pterygota</taxon>
        <taxon>Neoptera</taxon>
        <taxon>Paraneoptera</taxon>
        <taxon>Hemiptera</taxon>
        <taxon>Sternorrhyncha</taxon>
        <taxon>Psylloidea</taxon>
        <taxon>Psyllidae</taxon>
        <taxon>Psyllinae</taxon>
        <taxon>Cacopsylla</taxon>
    </lineage>
</organism>
<proteinExistence type="predicted"/>
<dbReference type="EMBL" id="HBUF01574047">
    <property type="protein sequence ID" value="CAG6767660.1"/>
    <property type="molecule type" value="Transcribed_RNA"/>
</dbReference>
<dbReference type="AlphaFoldDB" id="A0A8D9AKH8"/>
<dbReference type="EMBL" id="HBUF01574048">
    <property type="protein sequence ID" value="CAG6767661.1"/>
    <property type="molecule type" value="Transcribed_RNA"/>
</dbReference>
<accession>A0A8D9AKH8</accession>
<reference evidence="1" key="1">
    <citation type="submission" date="2021-05" db="EMBL/GenBank/DDBJ databases">
        <authorList>
            <person name="Alioto T."/>
            <person name="Alioto T."/>
            <person name="Gomez Garrido J."/>
        </authorList>
    </citation>
    <scope>NUCLEOTIDE SEQUENCE</scope>
</reference>
<evidence type="ECO:0000313" key="1">
    <source>
        <dbReference type="EMBL" id="CAG6767660.1"/>
    </source>
</evidence>